<feature type="transmembrane region" description="Helical" evidence="2">
    <location>
        <begin position="118"/>
        <end position="142"/>
    </location>
</feature>
<keyword evidence="4" id="KW-1185">Reference proteome</keyword>
<feature type="region of interest" description="Disordered" evidence="1">
    <location>
        <begin position="182"/>
        <end position="212"/>
    </location>
</feature>
<dbReference type="PANTHER" id="PTHR35335:SF1">
    <property type="entry name" value="UPF0716 PROTEIN FXSA"/>
    <property type="match status" value="1"/>
</dbReference>
<organism evidence="3 4">
    <name type="scientific">Streptomyces gelaticus</name>
    <dbReference type="NCBI Taxonomy" id="285446"/>
    <lineage>
        <taxon>Bacteria</taxon>
        <taxon>Bacillati</taxon>
        <taxon>Actinomycetota</taxon>
        <taxon>Actinomycetes</taxon>
        <taxon>Kitasatosporales</taxon>
        <taxon>Streptomycetaceae</taxon>
        <taxon>Streptomyces</taxon>
    </lineage>
</organism>
<gene>
    <name evidence="3" type="ORF">GCM10015535_62890</name>
</gene>
<dbReference type="InterPro" id="IPR007313">
    <property type="entry name" value="FxsA"/>
</dbReference>
<reference evidence="4" key="1">
    <citation type="journal article" date="2019" name="Int. J. Syst. Evol. Microbiol.">
        <title>The Global Catalogue of Microorganisms (GCM) 10K type strain sequencing project: providing services to taxonomists for standard genome sequencing and annotation.</title>
        <authorList>
            <consortium name="The Broad Institute Genomics Platform"/>
            <consortium name="The Broad Institute Genome Sequencing Center for Infectious Disease"/>
            <person name="Wu L."/>
            <person name="Ma J."/>
        </authorList>
    </citation>
    <scope>NUCLEOTIDE SEQUENCE [LARGE SCALE GENOMIC DNA]</scope>
    <source>
        <strain evidence="4">JCM 4376</strain>
    </source>
</reference>
<feature type="transmembrane region" description="Helical" evidence="2">
    <location>
        <begin position="36"/>
        <end position="56"/>
    </location>
</feature>
<dbReference type="Proteomes" id="UP000660675">
    <property type="component" value="Unassembled WGS sequence"/>
</dbReference>
<evidence type="ECO:0000313" key="3">
    <source>
        <dbReference type="EMBL" id="GGV95478.1"/>
    </source>
</evidence>
<feature type="transmembrane region" description="Helical" evidence="2">
    <location>
        <begin position="62"/>
        <end position="79"/>
    </location>
</feature>
<evidence type="ECO:0000313" key="4">
    <source>
        <dbReference type="Proteomes" id="UP000660675"/>
    </source>
</evidence>
<sequence length="212" mass="22341">MITPLCRSDGRTGTLGTMTTGTPPPTAPRRSRARTLAPLAVAAWAVLEIWLLTVVADAAGGFTVLLLLVGGIVLGAAVMKRAGRRAFRNLTETLQQMPGQPGADAQPATGSGGRGNGFLMLAGLLLMIPGIVSDAAGLLLLVPPVRQWLGRYAERSLERRMRTASPGSFSDAFQQARIHRPDGKIVQGEVIRQEGAQPGARPDEAPRPPLTP</sequence>
<feature type="compositionally biased region" description="Low complexity" evidence="1">
    <location>
        <begin position="11"/>
        <end position="21"/>
    </location>
</feature>
<evidence type="ECO:0000256" key="1">
    <source>
        <dbReference type="SAM" id="MobiDB-lite"/>
    </source>
</evidence>
<dbReference type="NCBIfam" id="NF008527">
    <property type="entry name" value="PRK11463.1-1"/>
    <property type="match status" value="1"/>
</dbReference>
<protein>
    <submittedName>
        <fullName evidence="3">Membrane protein</fullName>
    </submittedName>
</protein>
<evidence type="ECO:0000256" key="2">
    <source>
        <dbReference type="SAM" id="Phobius"/>
    </source>
</evidence>
<accession>A0ABQ2WBA0</accession>
<keyword evidence="2" id="KW-0812">Transmembrane</keyword>
<dbReference type="Pfam" id="PF04186">
    <property type="entry name" value="FxsA"/>
    <property type="match status" value="1"/>
</dbReference>
<comment type="caution">
    <text evidence="3">The sequence shown here is derived from an EMBL/GenBank/DDBJ whole genome shotgun (WGS) entry which is preliminary data.</text>
</comment>
<keyword evidence="2" id="KW-1133">Transmembrane helix</keyword>
<feature type="region of interest" description="Disordered" evidence="1">
    <location>
        <begin position="1"/>
        <end position="31"/>
    </location>
</feature>
<dbReference type="NCBIfam" id="NF008528">
    <property type="entry name" value="PRK11463.1-2"/>
    <property type="match status" value="1"/>
</dbReference>
<dbReference type="PANTHER" id="PTHR35335">
    <property type="entry name" value="UPF0716 PROTEIN FXSA"/>
    <property type="match status" value="1"/>
</dbReference>
<proteinExistence type="predicted"/>
<dbReference type="EMBL" id="BMTF01000032">
    <property type="protein sequence ID" value="GGV95478.1"/>
    <property type="molecule type" value="Genomic_DNA"/>
</dbReference>
<name>A0ABQ2WBA0_9ACTN</name>
<keyword evidence="2" id="KW-0472">Membrane</keyword>